<dbReference type="GO" id="GO:0006633">
    <property type="term" value="P:fatty acid biosynthetic process"/>
    <property type="evidence" value="ECO:0007669"/>
    <property type="project" value="InterPro"/>
</dbReference>
<dbReference type="Pfam" id="PF02801">
    <property type="entry name" value="Ketoacyl-synt_C"/>
    <property type="match status" value="1"/>
</dbReference>
<dbReference type="InterPro" id="IPR014031">
    <property type="entry name" value="Ketoacyl_synth_C"/>
</dbReference>
<feature type="compositionally biased region" description="Low complexity" evidence="8">
    <location>
        <begin position="1729"/>
        <end position="1753"/>
    </location>
</feature>
<comment type="caution">
    <text evidence="11">The sequence shown here is derived from an EMBL/GenBank/DDBJ whole genome shotgun (WGS) entry which is preliminary data.</text>
</comment>
<evidence type="ECO:0000256" key="2">
    <source>
        <dbReference type="ARBA" id="ARBA00022450"/>
    </source>
</evidence>
<feature type="compositionally biased region" description="Basic residues" evidence="8">
    <location>
        <begin position="1854"/>
        <end position="1865"/>
    </location>
</feature>
<reference evidence="11 12" key="1">
    <citation type="journal article" date="2019" name="Microbiol. Resour. Announc.">
        <title>Draft Genome Sequence of the Most Traditional epsilon-Poly-l-Lysine Producer, Streptomyces albulus NBRC14147.</title>
        <authorList>
            <person name="Yamanaka K."/>
            <person name="Hamano Y."/>
        </authorList>
    </citation>
    <scope>NUCLEOTIDE SEQUENCE [LARGE SCALE GENOMIC DNA]</scope>
    <source>
        <strain evidence="11 12">NBRC 14147</strain>
    </source>
</reference>
<dbReference type="GO" id="GO:0004315">
    <property type="term" value="F:3-oxoacyl-[acyl-carrier-protein] synthase activity"/>
    <property type="evidence" value="ECO:0007669"/>
    <property type="project" value="InterPro"/>
</dbReference>
<dbReference type="PROSITE" id="PS50075">
    <property type="entry name" value="CARRIER"/>
    <property type="match status" value="1"/>
</dbReference>
<evidence type="ECO:0000256" key="7">
    <source>
        <dbReference type="ARBA" id="ARBA00023315"/>
    </source>
</evidence>
<keyword evidence="7" id="KW-0012">Acyltransferase</keyword>
<evidence type="ECO:0000256" key="6">
    <source>
        <dbReference type="ARBA" id="ARBA00023268"/>
    </source>
</evidence>
<dbReference type="PANTHER" id="PTHR43775">
    <property type="entry name" value="FATTY ACID SYNTHASE"/>
    <property type="match status" value="1"/>
</dbReference>
<keyword evidence="5" id="KW-0045">Antibiotic biosynthesis</keyword>
<dbReference type="SUPFAM" id="SSF51735">
    <property type="entry name" value="NAD(P)-binding Rossmann-fold domains"/>
    <property type="match status" value="2"/>
</dbReference>
<dbReference type="Pfam" id="PF00550">
    <property type="entry name" value="PP-binding"/>
    <property type="match status" value="1"/>
</dbReference>
<feature type="domain" description="Carrier" evidence="9">
    <location>
        <begin position="1466"/>
        <end position="1541"/>
    </location>
</feature>
<dbReference type="InterPro" id="IPR020841">
    <property type="entry name" value="PKS_Beta-ketoAc_synthase_dom"/>
</dbReference>
<dbReference type="InterPro" id="IPR013968">
    <property type="entry name" value="PKS_KR"/>
</dbReference>
<dbReference type="SUPFAM" id="SSF47336">
    <property type="entry name" value="ACP-like"/>
    <property type="match status" value="1"/>
</dbReference>
<feature type="compositionally biased region" description="Basic and acidic residues" evidence="8">
    <location>
        <begin position="1866"/>
        <end position="1909"/>
    </location>
</feature>
<dbReference type="CDD" id="cd00833">
    <property type="entry name" value="PKS"/>
    <property type="match status" value="1"/>
</dbReference>
<dbReference type="InterPro" id="IPR014030">
    <property type="entry name" value="Ketoacyl_synth_N"/>
</dbReference>
<dbReference type="SUPFAM" id="SSF52151">
    <property type="entry name" value="FabD/lysophospholipase-like"/>
    <property type="match status" value="1"/>
</dbReference>
<proteinExistence type="predicted"/>
<dbReference type="Pfam" id="PF00668">
    <property type="entry name" value="Condensation"/>
    <property type="match status" value="1"/>
</dbReference>
<dbReference type="EMBL" id="BHXC01000006">
    <property type="protein sequence ID" value="GCB88530.1"/>
    <property type="molecule type" value="Genomic_DNA"/>
</dbReference>
<dbReference type="InterPro" id="IPR036291">
    <property type="entry name" value="NAD(P)-bd_dom_sf"/>
</dbReference>
<dbReference type="Gene3D" id="3.40.47.10">
    <property type="match status" value="1"/>
</dbReference>
<gene>
    <name evidence="11" type="ORF">SALB_01201</name>
</gene>
<feature type="region of interest" description="Disordered" evidence="8">
    <location>
        <begin position="1450"/>
        <end position="1470"/>
    </location>
</feature>
<dbReference type="InterPro" id="IPR049490">
    <property type="entry name" value="C883_1060-like_KR_N"/>
</dbReference>
<dbReference type="Pfam" id="PF21394">
    <property type="entry name" value="Beta-ketacyl_N"/>
    <property type="match status" value="1"/>
</dbReference>
<evidence type="ECO:0000259" key="9">
    <source>
        <dbReference type="PROSITE" id="PS50075"/>
    </source>
</evidence>
<dbReference type="Proteomes" id="UP000288351">
    <property type="component" value="Unassembled WGS sequence"/>
</dbReference>
<dbReference type="GO" id="GO:0031177">
    <property type="term" value="F:phosphopantetheine binding"/>
    <property type="evidence" value="ECO:0007669"/>
    <property type="project" value="InterPro"/>
</dbReference>
<evidence type="ECO:0000256" key="3">
    <source>
        <dbReference type="ARBA" id="ARBA00022553"/>
    </source>
</evidence>
<dbReference type="InterPro" id="IPR009081">
    <property type="entry name" value="PP-bd_ACP"/>
</dbReference>
<evidence type="ECO:0000259" key="10">
    <source>
        <dbReference type="PROSITE" id="PS52004"/>
    </source>
</evidence>
<dbReference type="InterPro" id="IPR020806">
    <property type="entry name" value="PKS_PP-bd"/>
</dbReference>
<dbReference type="InterPro" id="IPR036736">
    <property type="entry name" value="ACP-like_sf"/>
</dbReference>
<dbReference type="SUPFAM" id="SSF55048">
    <property type="entry name" value="Probable ACP-binding domain of malonyl-CoA ACP transacylase"/>
    <property type="match status" value="1"/>
</dbReference>
<name>A0A401QT19_STRNR</name>
<dbReference type="Gene3D" id="1.10.1200.10">
    <property type="entry name" value="ACP-like"/>
    <property type="match status" value="1"/>
</dbReference>
<dbReference type="Gene3D" id="3.30.70.3290">
    <property type="match status" value="1"/>
</dbReference>
<dbReference type="GO" id="GO:0017000">
    <property type="term" value="P:antibiotic biosynthetic process"/>
    <property type="evidence" value="ECO:0007669"/>
    <property type="project" value="UniProtKB-KW"/>
</dbReference>
<dbReference type="SMART" id="SM00827">
    <property type="entry name" value="PKS_AT"/>
    <property type="match status" value="1"/>
</dbReference>
<evidence type="ECO:0000256" key="4">
    <source>
        <dbReference type="ARBA" id="ARBA00022679"/>
    </source>
</evidence>
<dbReference type="Gene3D" id="3.30.559.30">
    <property type="entry name" value="Nonribosomal peptide synthetase, condensation domain"/>
    <property type="match status" value="1"/>
</dbReference>
<dbReference type="PROSITE" id="PS52004">
    <property type="entry name" value="KS3_2"/>
    <property type="match status" value="1"/>
</dbReference>
<feature type="compositionally biased region" description="Basic and acidic residues" evidence="8">
    <location>
        <begin position="1615"/>
        <end position="1625"/>
    </location>
</feature>
<keyword evidence="4" id="KW-0808">Transferase</keyword>
<dbReference type="PROSITE" id="PS00606">
    <property type="entry name" value="KS3_1"/>
    <property type="match status" value="1"/>
</dbReference>
<keyword evidence="2" id="KW-0596">Phosphopantetheine</keyword>
<dbReference type="GO" id="GO:0004312">
    <property type="term" value="F:fatty acid synthase activity"/>
    <property type="evidence" value="ECO:0007669"/>
    <property type="project" value="TreeGrafter"/>
</dbReference>
<dbReference type="SUPFAM" id="SSF52777">
    <property type="entry name" value="CoA-dependent acyltransferases"/>
    <property type="match status" value="2"/>
</dbReference>
<dbReference type="InterPro" id="IPR018201">
    <property type="entry name" value="Ketoacyl_synth_AS"/>
</dbReference>
<evidence type="ECO:0000256" key="1">
    <source>
        <dbReference type="ARBA" id="ARBA00001957"/>
    </source>
</evidence>
<dbReference type="Pfam" id="PF08659">
    <property type="entry name" value="KR"/>
    <property type="match status" value="1"/>
</dbReference>
<evidence type="ECO:0000313" key="12">
    <source>
        <dbReference type="Proteomes" id="UP000288351"/>
    </source>
</evidence>
<keyword evidence="6" id="KW-0511">Multifunctional enzyme</keyword>
<feature type="region of interest" description="Disordered" evidence="8">
    <location>
        <begin position="1842"/>
        <end position="1929"/>
    </location>
</feature>
<feature type="domain" description="Ketosynthase family 3 (KS3)" evidence="10">
    <location>
        <begin position="21"/>
        <end position="452"/>
    </location>
</feature>
<dbReference type="Pfam" id="PF00698">
    <property type="entry name" value="Acyl_transf_1"/>
    <property type="match status" value="1"/>
</dbReference>
<dbReference type="SUPFAM" id="SSF53901">
    <property type="entry name" value="Thiolase-like"/>
    <property type="match status" value="1"/>
</dbReference>
<dbReference type="InterPro" id="IPR016039">
    <property type="entry name" value="Thiolase-like"/>
</dbReference>
<dbReference type="InterPro" id="IPR001227">
    <property type="entry name" value="Ac_transferase_dom_sf"/>
</dbReference>
<accession>A0A401QT19</accession>
<dbReference type="PROSITE" id="PS00012">
    <property type="entry name" value="PHOSPHOPANTETHEINE"/>
    <property type="match status" value="1"/>
</dbReference>
<dbReference type="PANTHER" id="PTHR43775:SF51">
    <property type="entry name" value="INACTIVE PHENOLPHTHIOCEROL SYNTHESIS POLYKETIDE SYNTHASE TYPE I PKS1-RELATED"/>
    <property type="match status" value="1"/>
</dbReference>
<feature type="region of interest" description="Disordered" evidence="8">
    <location>
        <begin position="1576"/>
        <end position="1829"/>
    </location>
</feature>
<dbReference type="InterPro" id="IPR016035">
    <property type="entry name" value="Acyl_Trfase/lysoPLipase"/>
</dbReference>
<evidence type="ECO:0000256" key="8">
    <source>
        <dbReference type="SAM" id="MobiDB-lite"/>
    </source>
</evidence>
<organism evidence="11 12">
    <name type="scientific">Streptomyces noursei</name>
    <name type="common">Streptomyces albulus</name>
    <dbReference type="NCBI Taxonomy" id="1971"/>
    <lineage>
        <taxon>Bacteria</taxon>
        <taxon>Bacillati</taxon>
        <taxon>Actinomycetota</taxon>
        <taxon>Actinomycetes</taxon>
        <taxon>Kitasatosporales</taxon>
        <taxon>Streptomycetaceae</taxon>
        <taxon>Streptomyces</taxon>
    </lineage>
</organism>
<sequence>MTDRPRGATAATATPADTAPDGRIAIVGLDCRLPGARNHDEFWRNLVAGTDHLTDVDEERLRASGVAPETFTNPRYVPRASVLDDVDLFDASFFYLSAREAERMDPQLRLFLQSAWSALEHSGHDSEQYPGRVGVFAGALTSTYLLHNVLTGERGFNGSLPKMREDLATLMGNDPNYLATRASYHLNLTGPSISVQTACSTSLVAVHLAVQSLLAQECDAALAGGVALRFPQDAGYLHETDGITSATGSVRPFDAAADGTLFGNGLGVVVLKRLEDALAEGDTVWAVLRGSAVGNDGADRVGYPAPGVAGQAAVLAEALAVADVDPATVSYLEAHGTGTTMGDPIELAAAAQSYDVADAPPLTIGSVKANLGHLSTAAGVTALIKCVLMLHHRTLVPTPHFTEWNPQCAVAGTRFRVGTRTEPWRSADDGPLRCALTSTGMGGTTAHVVLEEAPAADPAARDAQPAPPVVLLPVSAKSPAALETARQALADHLEALAPEPGPADEDAAPDDTALDDTAHTLATGRRTFNYRAVVTAPDRATAVRALRTADPRHTHQDSGQPADRPVVLLFPGQGAQHPGMGEGWYAHLPVFRAELDACAELLAPHLGLDLRDALYPRLRGYHGAPHDLGRTRLTQPALFAVEYALARQWSAWGVRPSALIGHSVGEYVAATLAGVFRLPDALRVVAERGRLMDELPGGVMAAVMLSPAELTPYLEGGDVALAAVNEPAVCTVAGTKEAVRELTTRLTADGVAHRKVVTSHAFHSAMMDPAVGPFTEVLRGVELHRPQIPFLSNRTGTWIRDEEAQDPEYWGGHLRATVQFADCLGTVLAADDEHVFVEVGPGQTLATFTRRHPDRETGVPVLTSAARGRDAGADLTAVTAALGRLWAAGLTVDWQGYYADRGRARVPLPTYPFEGTRYWVEPGSGPLTGTGGTPGAVRKLPLDQWFSTPVWRQAVGTLDATPEPIADPVLLFADAGGTAARLTRHAFAGEVLTVTAGTDYARDGDTWTIRPDSEEDHARLVRDLLAEERLPDRIVHAWSTAPLPAERGKERFEQAQRHGVYSLIALVKAVSAHGVTHPLQLDLISAGAYALSPAEPEPAAELAPLAVAARVIGQEHGNIGSRHFDLPGTPDDRSLRTLAAELAGRRRPEVATTLRGATRWIADLEPVRADWTAKATSRLRDGGVYLITGGLGEIGSTLAHWLRRECPGARLALLTRDPLPPRETWDAWLAEHEADDPTALRMTRLRALAAEGPEPLLVHADVADEDALRTAVEQVTGHFGALDGVVHAAGLPSEQWDRAITAASVEQCQWHFAPKAHGQIALEKVLADHPVDFCLLLSSLAGVLGGLRLLGYGAANHFMDVAAERANRGLDRTVWISAAWDVWQHHQDEKRAISAIGRSMDDKAIQPEEGLEAVRRLLTLRDVSHVAVSTWDVAHRLDQWVRDERIARPTTGGTAAAAADGAGPDGGADDLTEQVARLVRGALGREDMPLDGDIFEFGGDSLLIVRLLSDVRDQFSAEVPLADVLGEPTPRALARFVQERIDARTQGAAAADDDVEALAAELAALDPDEVERLLAEANRQPPSRNRSADRGLQSDLLLRRREEQVPLRTRRGPLRGRERLHRDLDPGAALPPLRRPLPQPLGARRRPGDDHPAAADPGRQRHPPAAQPDPGRRGVVGGRQPLPRPRRHRPGHRLQPAGLRHQTGRLAGPQAAHLRRGHHPARTVGGCPGLRPGRPGQPRRGGAAPAARTARTAHLVDLHQERRDLRDRGPARLQRADRAHRHDQRGTGGEARPLLHDPRTVRTRPRGHHGHADAAHLHRHRPGGGAGDGLAAVQRLPAVVLHRHRLPEEEPRPGRGRPRHLGRRPGRTDQVRLRQVLREGRAARHAGLLHEGRRPLPGHGRERDRLPDRLRRRRIPRRGEPQPPQRTPEALRMTADLTARLAALTPEQRALLRARLPEARRATQQLTPSQLRLWRTRQWVGERPVDVVCQAVHLTGAPVDLDLLAERVRGFAAAHEALRTTFDGTAADGTGVRPVVREELPPRLVRTRCAGADAAHALARELAAEPFDLTHGPLLRVALAEGATADEAWLLVVVPNLVFDAWSFELLLDELARPADTDPPAAPPFRDAARDQRGWLASAAGRAAAAHWASEVADAPPPLPADRPRSAGTARTGARVDFALSRTVSDGILAAAQRAATTAYAGWLAVAWAALAEHGGRDDVLLGTFTAGRDRPGSTDVVGYLLNVLPVRLRDAGDGSHAARTRAAGAATRAQLAHAAYPGELITERRRVPGTHPLLDAVFVFDNLGEATREIQGARVTTADLDKGTARYDLTLAVYPGPDGAQGWLEYDTELYEEGTARRIVERFTALAEQAAEEAARAEPGKGGPA</sequence>
<dbReference type="Pfam" id="PF00109">
    <property type="entry name" value="ketoacyl-synt"/>
    <property type="match status" value="1"/>
</dbReference>
<dbReference type="Gene3D" id="3.30.70.250">
    <property type="entry name" value="Malonyl-CoA ACP transacylase, ACP-binding"/>
    <property type="match status" value="1"/>
</dbReference>
<dbReference type="InterPro" id="IPR057326">
    <property type="entry name" value="KR_dom"/>
</dbReference>
<dbReference type="Gene3D" id="3.40.50.720">
    <property type="entry name" value="NAD(P)-binding Rossmann-like Domain"/>
    <property type="match status" value="1"/>
</dbReference>
<dbReference type="SMART" id="SM00822">
    <property type="entry name" value="PKS_KR"/>
    <property type="match status" value="1"/>
</dbReference>
<dbReference type="Pfam" id="PF22621">
    <property type="entry name" value="CurL-like_PKS_C"/>
    <property type="match status" value="1"/>
</dbReference>
<keyword evidence="3" id="KW-0597">Phosphoprotein</keyword>
<comment type="cofactor">
    <cofactor evidence="1">
        <name>pantetheine 4'-phosphate</name>
        <dbReference type="ChEBI" id="CHEBI:47942"/>
    </cofactor>
</comment>
<dbReference type="InterPro" id="IPR023213">
    <property type="entry name" value="CAT-like_dom_sf"/>
</dbReference>
<feature type="compositionally biased region" description="Basic and acidic residues" evidence="8">
    <location>
        <begin position="1754"/>
        <end position="1777"/>
    </location>
</feature>
<dbReference type="InterPro" id="IPR001242">
    <property type="entry name" value="Condensation_dom"/>
</dbReference>
<dbReference type="InterPro" id="IPR014043">
    <property type="entry name" value="Acyl_transferase_dom"/>
</dbReference>
<dbReference type="InterPro" id="IPR006162">
    <property type="entry name" value="Ppantetheine_attach_site"/>
</dbReference>
<feature type="compositionally biased region" description="Low complexity" evidence="8">
    <location>
        <begin position="1450"/>
        <end position="1462"/>
    </location>
</feature>
<dbReference type="Gene3D" id="3.30.559.10">
    <property type="entry name" value="Chloramphenicol acetyltransferase-like domain"/>
    <property type="match status" value="1"/>
</dbReference>
<dbReference type="InterPro" id="IPR050091">
    <property type="entry name" value="PKS_NRPS_Biosynth_Enz"/>
</dbReference>
<protein>
    <submittedName>
        <fullName evidence="11">Putative polyketide synthase</fullName>
    </submittedName>
</protein>
<dbReference type="InterPro" id="IPR016036">
    <property type="entry name" value="Malonyl_transacylase_ACP-bd"/>
</dbReference>
<evidence type="ECO:0000313" key="11">
    <source>
        <dbReference type="EMBL" id="GCB88530.1"/>
    </source>
</evidence>
<feature type="region of interest" description="Disordered" evidence="8">
    <location>
        <begin position="2150"/>
        <end position="2170"/>
    </location>
</feature>
<dbReference type="Gene3D" id="3.40.366.10">
    <property type="entry name" value="Malonyl-Coenzyme A Acyl Carrier Protein, domain 2"/>
    <property type="match status" value="1"/>
</dbReference>
<dbReference type="SMART" id="SM00823">
    <property type="entry name" value="PKS_PP"/>
    <property type="match status" value="1"/>
</dbReference>
<evidence type="ECO:0000256" key="5">
    <source>
        <dbReference type="ARBA" id="ARBA00023194"/>
    </source>
</evidence>
<dbReference type="SMART" id="SM00825">
    <property type="entry name" value="PKS_KS"/>
    <property type="match status" value="1"/>
</dbReference>